<dbReference type="InParanoid" id="G0N6S8"/>
<gene>
    <name evidence="1" type="ORF">CAEBREN_12624</name>
</gene>
<sequence>MFSTLFYIRTR</sequence>
<proteinExistence type="predicted"/>
<reference evidence="2" key="1">
    <citation type="submission" date="2011-07" db="EMBL/GenBank/DDBJ databases">
        <authorList>
            <consortium name="Caenorhabditis brenneri Sequencing and Analysis Consortium"/>
            <person name="Wilson R.K."/>
        </authorList>
    </citation>
    <scope>NUCLEOTIDE SEQUENCE [LARGE SCALE GENOMIC DNA]</scope>
    <source>
        <strain evidence="2">PB2801</strain>
    </source>
</reference>
<dbReference type="Proteomes" id="UP000008068">
    <property type="component" value="Unassembled WGS sequence"/>
</dbReference>
<dbReference type="EMBL" id="GL379845">
    <property type="protein sequence ID" value="EGT53997.1"/>
    <property type="molecule type" value="Genomic_DNA"/>
</dbReference>
<organism evidence="2">
    <name type="scientific">Caenorhabditis brenneri</name>
    <name type="common">Nematode worm</name>
    <dbReference type="NCBI Taxonomy" id="135651"/>
    <lineage>
        <taxon>Eukaryota</taxon>
        <taxon>Metazoa</taxon>
        <taxon>Ecdysozoa</taxon>
        <taxon>Nematoda</taxon>
        <taxon>Chromadorea</taxon>
        <taxon>Rhabditida</taxon>
        <taxon>Rhabditina</taxon>
        <taxon>Rhabditomorpha</taxon>
        <taxon>Rhabditoidea</taxon>
        <taxon>Rhabditidae</taxon>
        <taxon>Peloderinae</taxon>
        <taxon>Caenorhabditis</taxon>
    </lineage>
</organism>
<accession>G0N6S8</accession>
<name>G0N6S8_CAEBE</name>
<protein>
    <submittedName>
        <fullName evidence="1">Uncharacterized protein</fullName>
    </submittedName>
</protein>
<keyword evidence="2" id="KW-1185">Reference proteome</keyword>
<evidence type="ECO:0000313" key="2">
    <source>
        <dbReference type="Proteomes" id="UP000008068"/>
    </source>
</evidence>
<evidence type="ECO:0000313" key="1">
    <source>
        <dbReference type="EMBL" id="EGT53997.1"/>
    </source>
</evidence>